<feature type="compositionally biased region" description="Low complexity" evidence="1">
    <location>
        <begin position="185"/>
        <end position="194"/>
    </location>
</feature>
<feature type="compositionally biased region" description="Polar residues" evidence="1">
    <location>
        <begin position="49"/>
        <end position="90"/>
    </location>
</feature>
<reference evidence="2 3" key="1">
    <citation type="submission" date="2021-06" db="EMBL/GenBank/DDBJ databases">
        <authorList>
            <person name="Palmer J.M."/>
        </authorList>
    </citation>
    <scope>NUCLEOTIDE SEQUENCE [LARGE SCALE GENOMIC DNA]</scope>
    <source>
        <strain evidence="2 3">XR_2019</strain>
        <tissue evidence="2">Muscle</tissue>
    </source>
</reference>
<gene>
    <name evidence="2" type="ORF">XENORESO_021249</name>
</gene>
<evidence type="ECO:0000313" key="3">
    <source>
        <dbReference type="Proteomes" id="UP001444071"/>
    </source>
</evidence>
<feature type="compositionally biased region" description="Low complexity" evidence="1">
    <location>
        <begin position="202"/>
        <end position="213"/>
    </location>
</feature>
<organism evidence="2 3">
    <name type="scientific">Xenotaenia resolanae</name>
    <dbReference type="NCBI Taxonomy" id="208358"/>
    <lineage>
        <taxon>Eukaryota</taxon>
        <taxon>Metazoa</taxon>
        <taxon>Chordata</taxon>
        <taxon>Craniata</taxon>
        <taxon>Vertebrata</taxon>
        <taxon>Euteleostomi</taxon>
        <taxon>Actinopterygii</taxon>
        <taxon>Neopterygii</taxon>
        <taxon>Teleostei</taxon>
        <taxon>Neoteleostei</taxon>
        <taxon>Acanthomorphata</taxon>
        <taxon>Ovalentaria</taxon>
        <taxon>Atherinomorphae</taxon>
        <taxon>Cyprinodontiformes</taxon>
        <taxon>Goodeidae</taxon>
        <taxon>Xenotaenia</taxon>
    </lineage>
</organism>
<dbReference type="PANTHER" id="PTHR44813">
    <property type="entry name" value="MITOGEN-ACTIVATED PROTEIN KINASE-BINDING PROTEIN 1"/>
    <property type="match status" value="1"/>
</dbReference>
<feature type="region of interest" description="Disordered" evidence="1">
    <location>
        <begin position="1"/>
        <end position="114"/>
    </location>
</feature>
<feature type="non-terminal residue" evidence="2">
    <location>
        <position position="1"/>
    </location>
</feature>
<dbReference type="PANTHER" id="PTHR44813:SF1">
    <property type="entry name" value="MITOGEN-ACTIVATED PROTEIN KINASE-BINDING PROTEIN 1"/>
    <property type="match status" value="1"/>
</dbReference>
<feature type="compositionally biased region" description="Low complexity" evidence="1">
    <location>
        <begin position="38"/>
        <end position="48"/>
    </location>
</feature>
<name>A0ABV0WD57_9TELE</name>
<proteinExistence type="predicted"/>
<feature type="region of interest" description="Disordered" evidence="1">
    <location>
        <begin position="167"/>
        <end position="237"/>
    </location>
</feature>
<keyword evidence="3" id="KW-1185">Reference proteome</keyword>
<comment type="caution">
    <text evidence="2">The sequence shown here is derived from an EMBL/GenBank/DDBJ whole genome shotgun (WGS) entry which is preliminary data.</text>
</comment>
<dbReference type="Proteomes" id="UP001444071">
    <property type="component" value="Unassembled WGS sequence"/>
</dbReference>
<feature type="compositionally biased region" description="Polar residues" evidence="1">
    <location>
        <begin position="1"/>
        <end position="11"/>
    </location>
</feature>
<accession>A0ABV0WD57</accession>
<sequence length="341" mass="35967">DSLDSQLNSCPSKEVPLQRPTTLPSSPRKPHSTAQCTPRPSSISPRSPQQESATATPRKSSSTSLTTSVPRSYMSPTASSMAKMSRSVSIGDNLHVSETAEDPAVASTSPVSQDKEIVPPLVAVVHSNASLATLQHSAIAPVVVSSSPSLSLSVGIYGNRATPPSRILQARVPGSSRPLPDKLSLDSFSPSSKSTGSYSEQSSLISVSPMSPSQQEEEPLSRAGTSGDTMDDPDQPVSLETCKALTSELQRCFKRATHLYRKVSGSSIDDSSPSQHQMALLLSEAFQAMRTELDSLPLSTPSMQGLEGGLGGVGEVKTAALLEEYSLLLLQAVHRKINTST</sequence>
<dbReference type="EMBL" id="JAHRIM010040923">
    <property type="protein sequence ID" value="MEQ2266907.1"/>
    <property type="molecule type" value="Genomic_DNA"/>
</dbReference>
<dbReference type="InterPro" id="IPR055292">
    <property type="entry name" value="MABP1"/>
</dbReference>
<evidence type="ECO:0008006" key="4">
    <source>
        <dbReference type="Google" id="ProtNLM"/>
    </source>
</evidence>
<evidence type="ECO:0000313" key="2">
    <source>
        <dbReference type="EMBL" id="MEQ2266907.1"/>
    </source>
</evidence>
<evidence type="ECO:0000256" key="1">
    <source>
        <dbReference type="SAM" id="MobiDB-lite"/>
    </source>
</evidence>
<protein>
    <recommendedName>
        <fullName evidence="4">Mitogen-activated protein kinase binding protein 1</fullName>
    </recommendedName>
</protein>